<evidence type="ECO:0000256" key="3">
    <source>
        <dbReference type="ARBA" id="ARBA00007365"/>
    </source>
</evidence>
<dbReference type="GO" id="GO:0006457">
    <property type="term" value="P:protein folding"/>
    <property type="evidence" value="ECO:0007669"/>
    <property type="project" value="InterPro"/>
</dbReference>
<evidence type="ECO:0000256" key="7">
    <source>
        <dbReference type="RuleBase" id="RU363019"/>
    </source>
</evidence>
<keyword evidence="10" id="KW-1185">Reference proteome</keyword>
<dbReference type="PRINTS" id="PR00153">
    <property type="entry name" value="CSAPPISMRASE"/>
</dbReference>
<dbReference type="PIRSF" id="PIRSF001467">
    <property type="entry name" value="Peptidylpro_ismrse"/>
    <property type="match status" value="1"/>
</dbReference>
<dbReference type="GO" id="GO:0003755">
    <property type="term" value="F:peptidyl-prolyl cis-trans isomerase activity"/>
    <property type="evidence" value="ECO:0007669"/>
    <property type="project" value="UniProtKB-UniRule"/>
</dbReference>
<dbReference type="Proteomes" id="UP000251341">
    <property type="component" value="Unassembled WGS sequence"/>
</dbReference>
<comment type="similarity">
    <text evidence="3 7">Belongs to the cyclophilin-type PPIase family.</text>
</comment>
<dbReference type="FunFam" id="2.40.100.10:FF:000004">
    <property type="entry name" value="Peptidyl-prolyl cis-trans isomerase"/>
    <property type="match status" value="1"/>
</dbReference>
<keyword evidence="4" id="KW-0963">Cytoplasm</keyword>
<evidence type="ECO:0000256" key="6">
    <source>
        <dbReference type="ARBA" id="ARBA00023235"/>
    </source>
</evidence>
<dbReference type="CDD" id="cd01920">
    <property type="entry name" value="cyclophilin_EcCYP_like"/>
    <property type="match status" value="1"/>
</dbReference>
<comment type="caution">
    <text evidence="9">The sequence shown here is derived from an EMBL/GenBank/DDBJ whole genome shotgun (WGS) entry which is preliminary data.</text>
</comment>
<dbReference type="GO" id="GO:0005737">
    <property type="term" value="C:cytoplasm"/>
    <property type="evidence" value="ECO:0007669"/>
    <property type="project" value="UniProtKB-SubCell"/>
</dbReference>
<evidence type="ECO:0000259" key="8">
    <source>
        <dbReference type="PROSITE" id="PS50072"/>
    </source>
</evidence>
<dbReference type="PROSITE" id="PS00170">
    <property type="entry name" value="CSA_PPIASE_1"/>
    <property type="match status" value="1"/>
</dbReference>
<feature type="domain" description="PPIase cyclophilin-type" evidence="8">
    <location>
        <begin position="14"/>
        <end position="167"/>
    </location>
</feature>
<evidence type="ECO:0000313" key="10">
    <source>
        <dbReference type="Proteomes" id="UP000251341"/>
    </source>
</evidence>
<comment type="function">
    <text evidence="1 7">PPIases accelerate the folding of proteins. It catalyzes the cis-trans isomerization of proline imidic peptide bonds in oligopeptides.</text>
</comment>
<dbReference type="InterPro" id="IPR002130">
    <property type="entry name" value="Cyclophilin-type_PPIase_dom"/>
</dbReference>
<dbReference type="EC" id="5.2.1.8" evidence="7"/>
<name>A0A315ENY1_9BURK</name>
<dbReference type="PROSITE" id="PS50072">
    <property type="entry name" value="CSA_PPIASE_2"/>
    <property type="match status" value="1"/>
</dbReference>
<evidence type="ECO:0000256" key="1">
    <source>
        <dbReference type="ARBA" id="ARBA00002388"/>
    </source>
</evidence>
<dbReference type="InterPro" id="IPR024936">
    <property type="entry name" value="Cyclophilin-type_PPIase"/>
</dbReference>
<dbReference type="SUPFAM" id="SSF50891">
    <property type="entry name" value="Cyclophilin-like"/>
    <property type="match status" value="1"/>
</dbReference>
<organism evidence="9 10">
    <name type="scientific">Limnohabitans curvus</name>
    <dbReference type="NCBI Taxonomy" id="323423"/>
    <lineage>
        <taxon>Bacteria</taxon>
        <taxon>Pseudomonadati</taxon>
        <taxon>Pseudomonadota</taxon>
        <taxon>Betaproteobacteria</taxon>
        <taxon>Burkholderiales</taxon>
        <taxon>Comamonadaceae</taxon>
        <taxon>Limnohabitans</taxon>
    </lineage>
</organism>
<evidence type="ECO:0000256" key="4">
    <source>
        <dbReference type="ARBA" id="ARBA00022490"/>
    </source>
</evidence>
<dbReference type="EMBL" id="NESP01000001">
    <property type="protein sequence ID" value="PUE58455.1"/>
    <property type="molecule type" value="Genomic_DNA"/>
</dbReference>
<dbReference type="RefSeq" id="WP_108359961.1">
    <property type="nucleotide sequence ID" value="NZ_NESP01000001.1"/>
</dbReference>
<evidence type="ECO:0000256" key="2">
    <source>
        <dbReference type="ARBA" id="ARBA00004496"/>
    </source>
</evidence>
<dbReference type="InterPro" id="IPR044665">
    <property type="entry name" value="E_coli_cyclophilin_A-like"/>
</dbReference>
<dbReference type="AlphaFoldDB" id="A0A315ENY1"/>
<dbReference type="Gene3D" id="2.40.100.10">
    <property type="entry name" value="Cyclophilin-like"/>
    <property type="match status" value="1"/>
</dbReference>
<keyword evidence="5 7" id="KW-0697">Rotamase</keyword>
<dbReference type="InterPro" id="IPR029000">
    <property type="entry name" value="Cyclophilin-like_dom_sf"/>
</dbReference>
<proteinExistence type="inferred from homology"/>
<comment type="subcellular location">
    <subcellularLocation>
        <location evidence="2">Cytoplasm</location>
    </subcellularLocation>
</comment>
<dbReference type="PANTHER" id="PTHR43246">
    <property type="entry name" value="PEPTIDYL-PROLYL CIS-TRANS ISOMERASE CYP38, CHLOROPLASTIC"/>
    <property type="match status" value="1"/>
</dbReference>
<comment type="catalytic activity">
    <reaction evidence="7">
        <text>[protein]-peptidylproline (omega=180) = [protein]-peptidylproline (omega=0)</text>
        <dbReference type="Rhea" id="RHEA:16237"/>
        <dbReference type="Rhea" id="RHEA-COMP:10747"/>
        <dbReference type="Rhea" id="RHEA-COMP:10748"/>
        <dbReference type="ChEBI" id="CHEBI:83833"/>
        <dbReference type="ChEBI" id="CHEBI:83834"/>
        <dbReference type="EC" id="5.2.1.8"/>
    </reaction>
</comment>
<dbReference type="InterPro" id="IPR020892">
    <property type="entry name" value="Cyclophilin-type_PPIase_CS"/>
</dbReference>
<evidence type="ECO:0000313" key="9">
    <source>
        <dbReference type="EMBL" id="PUE58455.1"/>
    </source>
</evidence>
<dbReference type="Pfam" id="PF00160">
    <property type="entry name" value="Pro_isomerase"/>
    <property type="match status" value="1"/>
</dbReference>
<evidence type="ECO:0000256" key="5">
    <source>
        <dbReference type="ARBA" id="ARBA00023110"/>
    </source>
</evidence>
<reference evidence="9 10" key="1">
    <citation type="submission" date="2017-04" db="EMBL/GenBank/DDBJ databases">
        <title>Unexpected and diverse lifestyles within the genus Limnohabitans.</title>
        <authorList>
            <person name="Kasalicky V."/>
            <person name="Mehrshad M."/>
            <person name="Andrei S.-A."/>
            <person name="Salcher M."/>
            <person name="Kratochvilova H."/>
            <person name="Simek K."/>
            <person name="Ghai R."/>
        </authorList>
    </citation>
    <scope>NUCLEOTIDE SEQUENCE [LARGE SCALE GENOMIC DNA]</scope>
    <source>
        <strain evidence="9 10">MWH-C5</strain>
    </source>
</reference>
<accession>A0A315ENY1</accession>
<protein>
    <recommendedName>
        <fullName evidence="7">Peptidyl-prolyl cis-trans isomerase</fullName>
        <shortName evidence="7">PPIase</shortName>
        <ecNumber evidence="7">5.2.1.8</ecNumber>
    </recommendedName>
</protein>
<gene>
    <name evidence="9" type="ORF">B9Z44_01885</name>
</gene>
<sequence length="168" mass="18504">MSNPQVELHILDHGVITIELDAEKAPKCTENFLHYVNKGHYNKTIFHRVIPGFMVQGGGFEPGMTQKECDAPIENEANNGLKNNHYTLAMARTSDPHSATAQFFINVADNEFLNHKAPSMQGWGYAVFGKVVSGNDVVDKIAAVKTGRKGFHDDVPKEDVVIEKAVAL</sequence>
<keyword evidence="6 7" id="KW-0413">Isomerase</keyword>